<accession>A0A6N2UJQ8</accession>
<protein>
    <submittedName>
        <fullName evidence="1">Uncharacterized protein</fullName>
    </submittedName>
</protein>
<dbReference type="AlphaFoldDB" id="A0A6N2UJQ8"/>
<reference evidence="1" key="1">
    <citation type="submission" date="2019-11" db="EMBL/GenBank/DDBJ databases">
        <authorList>
            <person name="Feng L."/>
        </authorList>
    </citation>
    <scope>NUCLEOTIDE SEQUENCE</scope>
    <source>
        <strain evidence="1">AundefinedLFYP135</strain>
    </source>
</reference>
<gene>
    <name evidence="1" type="ORF">AULFYP135_01957</name>
</gene>
<sequence>MTNNERFNRALNACGDPRRVYMALWALAASPSCLSQLAAYLGQQEAPETGKAGGTCPQAR</sequence>
<proteinExistence type="predicted"/>
<name>A0A6N2UJQ8_9FIRM</name>
<organism evidence="1">
    <name type="scientific">uncultured Anaerotruncus sp</name>
    <dbReference type="NCBI Taxonomy" id="905011"/>
    <lineage>
        <taxon>Bacteria</taxon>
        <taxon>Bacillati</taxon>
        <taxon>Bacillota</taxon>
        <taxon>Clostridia</taxon>
        <taxon>Eubacteriales</taxon>
        <taxon>Oscillospiraceae</taxon>
        <taxon>Anaerotruncus</taxon>
        <taxon>environmental samples</taxon>
    </lineage>
</organism>
<evidence type="ECO:0000313" key="1">
    <source>
        <dbReference type="EMBL" id="VYT17537.1"/>
    </source>
</evidence>
<dbReference type="EMBL" id="CACRSL010000003">
    <property type="protein sequence ID" value="VYT17537.1"/>
    <property type="molecule type" value="Genomic_DNA"/>
</dbReference>